<keyword evidence="4" id="KW-1185">Reference proteome</keyword>
<feature type="transmembrane region" description="Helical" evidence="1">
    <location>
        <begin position="220"/>
        <end position="245"/>
    </location>
</feature>
<dbReference type="AlphaFoldDB" id="A0A2H3JY73"/>
<feature type="chain" id="PRO_5013823579" description="Mid2 domain-containing protein" evidence="2">
    <location>
        <begin position="23"/>
        <end position="274"/>
    </location>
</feature>
<dbReference type="Proteomes" id="UP000218811">
    <property type="component" value="Unassembled WGS sequence"/>
</dbReference>
<evidence type="ECO:0000256" key="1">
    <source>
        <dbReference type="SAM" id="Phobius"/>
    </source>
</evidence>
<evidence type="ECO:0000313" key="3">
    <source>
        <dbReference type="EMBL" id="PCH43849.1"/>
    </source>
</evidence>
<keyword evidence="1" id="KW-1133">Transmembrane helix</keyword>
<sequence length="274" mass="26642">MLGSSKLVVCLLSLYFSSLVAGAPVAAPAPLENALNVVAREPQALAAPTTVQTSNIVQTTSGTMIETCDVVLTPDGNGSVQEVKSCTLTPIGSSSPDSTSVATATAAATAAAGTAPAIVVVGESSIASTAVFTSPATASATVSGAAASAATSAAVSAGGAIATGTAADSTPTPVNNDANGGSAANASGAVASSSASAATVSTTAKAAAVVTFTIPGRHILIIPVGLVIYCTLTGIVMIIVALVTIERVMYRRAFRQRRLAEQGAPMGYGGMGKV</sequence>
<dbReference type="OMA" id="MLQTCTI"/>
<proteinExistence type="predicted"/>
<keyword evidence="1" id="KW-0472">Membrane</keyword>
<gene>
    <name evidence="3" type="ORF">WOLCODRAFT_26237</name>
</gene>
<evidence type="ECO:0000256" key="2">
    <source>
        <dbReference type="SAM" id="SignalP"/>
    </source>
</evidence>
<organism evidence="3 4">
    <name type="scientific">Wolfiporia cocos (strain MD-104)</name>
    <name type="common">Brown rot fungus</name>
    <dbReference type="NCBI Taxonomy" id="742152"/>
    <lineage>
        <taxon>Eukaryota</taxon>
        <taxon>Fungi</taxon>
        <taxon>Dikarya</taxon>
        <taxon>Basidiomycota</taxon>
        <taxon>Agaricomycotina</taxon>
        <taxon>Agaricomycetes</taxon>
        <taxon>Polyporales</taxon>
        <taxon>Phaeolaceae</taxon>
        <taxon>Wolfiporia</taxon>
    </lineage>
</organism>
<reference evidence="3 4" key="1">
    <citation type="journal article" date="2012" name="Science">
        <title>The Paleozoic origin of enzymatic lignin decomposition reconstructed from 31 fungal genomes.</title>
        <authorList>
            <person name="Floudas D."/>
            <person name="Binder M."/>
            <person name="Riley R."/>
            <person name="Barry K."/>
            <person name="Blanchette R.A."/>
            <person name="Henrissat B."/>
            <person name="Martinez A.T."/>
            <person name="Otillar R."/>
            <person name="Spatafora J.W."/>
            <person name="Yadav J.S."/>
            <person name="Aerts A."/>
            <person name="Benoit I."/>
            <person name="Boyd A."/>
            <person name="Carlson A."/>
            <person name="Copeland A."/>
            <person name="Coutinho P.M."/>
            <person name="de Vries R.P."/>
            <person name="Ferreira P."/>
            <person name="Findley K."/>
            <person name="Foster B."/>
            <person name="Gaskell J."/>
            <person name="Glotzer D."/>
            <person name="Gorecki P."/>
            <person name="Heitman J."/>
            <person name="Hesse C."/>
            <person name="Hori C."/>
            <person name="Igarashi K."/>
            <person name="Jurgens J.A."/>
            <person name="Kallen N."/>
            <person name="Kersten P."/>
            <person name="Kohler A."/>
            <person name="Kuees U."/>
            <person name="Kumar T.K.A."/>
            <person name="Kuo A."/>
            <person name="LaButti K."/>
            <person name="Larrondo L.F."/>
            <person name="Lindquist E."/>
            <person name="Ling A."/>
            <person name="Lombard V."/>
            <person name="Lucas S."/>
            <person name="Lundell T."/>
            <person name="Martin R."/>
            <person name="McLaughlin D.J."/>
            <person name="Morgenstern I."/>
            <person name="Morin E."/>
            <person name="Murat C."/>
            <person name="Nagy L.G."/>
            <person name="Nolan M."/>
            <person name="Ohm R.A."/>
            <person name="Patyshakuliyeva A."/>
            <person name="Rokas A."/>
            <person name="Ruiz-Duenas F.J."/>
            <person name="Sabat G."/>
            <person name="Salamov A."/>
            <person name="Samejima M."/>
            <person name="Schmutz J."/>
            <person name="Slot J.C."/>
            <person name="St John F."/>
            <person name="Stenlid J."/>
            <person name="Sun H."/>
            <person name="Sun S."/>
            <person name="Syed K."/>
            <person name="Tsang A."/>
            <person name="Wiebenga A."/>
            <person name="Young D."/>
            <person name="Pisabarro A."/>
            <person name="Eastwood D.C."/>
            <person name="Martin F."/>
            <person name="Cullen D."/>
            <person name="Grigoriev I.V."/>
            <person name="Hibbett D.S."/>
        </authorList>
    </citation>
    <scope>NUCLEOTIDE SEQUENCE [LARGE SCALE GENOMIC DNA]</scope>
    <source>
        <strain evidence="3 4">MD-104</strain>
    </source>
</reference>
<dbReference type="STRING" id="742152.A0A2H3JY73"/>
<keyword evidence="1" id="KW-0812">Transmembrane</keyword>
<keyword evidence="2" id="KW-0732">Signal</keyword>
<evidence type="ECO:0008006" key="5">
    <source>
        <dbReference type="Google" id="ProtNLM"/>
    </source>
</evidence>
<name>A0A2H3JY73_WOLCO</name>
<dbReference type="OrthoDB" id="2596908at2759"/>
<protein>
    <recommendedName>
        <fullName evidence="5">Mid2 domain-containing protein</fullName>
    </recommendedName>
</protein>
<accession>A0A2H3JY73</accession>
<feature type="signal peptide" evidence="2">
    <location>
        <begin position="1"/>
        <end position="22"/>
    </location>
</feature>
<dbReference type="EMBL" id="KB468146">
    <property type="protein sequence ID" value="PCH43849.1"/>
    <property type="molecule type" value="Genomic_DNA"/>
</dbReference>
<evidence type="ECO:0000313" key="4">
    <source>
        <dbReference type="Proteomes" id="UP000218811"/>
    </source>
</evidence>